<dbReference type="InterPro" id="IPR038695">
    <property type="entry name" value="Saro_0823-like_sf"/>
</dbReference>
<accession>A0ABS6A2U0</accession>
<reference evidence="1 2" key="1">
    <citation type="journal article" date="2021" name="ISME J.">
        <title>Genomic evolution of the class Acidithiobacillia: deep-branching Proteobacteria living in extreme acidic conditions.</title>
        <authorList>
            <person name="Moya-Beltran A."/>
            <person name="Beard S."/>
            <person name="Rojas-Villalobos C."/>
            <person name="Issotta F."/>
            <person name="Gallardo Y."/>
            <person name="Ulloa R."/>
            <person name="Giaveno A."/>
            <person name="Degli Esposti M."/>
            <person name="Johnson D.B."/>
            <person name="Quatrini R."/>
        </authorList>
    </citation>
    <scope>NUCLEOTIDE SEQUENCE [LARGE SCALE GENOMIC DNA]</scope>
    <source>
        <strain evidence="1 2">RW2</strain>
    </source>
</reference>
<dbReference type="Proteomes" id="UP000755654">
    <property type="component" value="Unassembled WGS sequence"/>
</dbReference>
<proteinExistence type="predicted"/>
<evidence type="ECO:0000313" key="1">
    <source>
        <dbReference type="EMBL" id="MBU2761725.1"/>
    </source>
</evidence>
<dbReference type="Gene3D" id="2.60.120.1140">
    <property type="entry name" value="Protein of unknown function DUF192"/>
    <property type="match status" value="1"/>
</dbReference>
<dbReference type="Pfam" id="PF02643">
    <property type="entry name" value="DUF192"/>
    <property type="match status" value="1"/>
</dbReference>
<gene>
    <name evidence="1" type="ORF">HAP95_16460</name>
</gene>
<organism evidence="1 2">
    <name type="scientific">Acidithiobacillus sulfurivorans</name>
    <dbReference type="NCBI Taxonomy" id="1958756"/>
    <lineage>
        <taxon>Bacteria</taxon>
        <taxon>Pseudomonadati</taxon>
        <taxon>Pseudomonadota</taxon>
        <taxon>Acidithiobacillia</taxon>
        <taxon>Acidithiobacillales</taxon>
        <taxon>Acidithiobacillaceae</taxon>
        <taxon>Acidithiobacillus</taxon>
    </lineage>
</organism>
<keyword evidence="2" id="KW-1185">Reference proteome</keyword>
<evidence type="ECO:0000313" key="2">
    <source>
        <dbReference type="Proteomes" id="UP000755654"/>
    </source>
</evidence>
<dbReference type="EMBL" id="JAAOMP010000172">
    <property type="protein sequence ID" value="MBU2761725.1"/>
    <property type="molecule type" value="Genomic_DNA"/>
</dbReference>
<dbReference type="InterPro" id="IPR003795">
    <property type="entry name" value="DUF192"/>
</dbReference>
<sequence length="110" mass="12575">MALWRADEQILRVFIAETWWSRARGLLGYPHIRTDQGLWIAPCASVHGIGMSYAIDVLFLDAKLRILRCTRLKPWGMVACRHARVAVEMDVGVCERLGFQAGQILRREPL</sequence>
<comment type="caution">
    <text evidence="1">The sequence shown here is derived from an EMBL/GenBank/DDBJ whole genome shotgun (WGS) entry which is preliminary data.</text>
</comment>
<name>A0ABS6A2U0_9PROT</name>
<protein>
    <submittedName>
        <fullName evidence="1">DUF192 domain-containing protein</fullName>
    </submittedName>
</protein>